<name>A0A2H0MNN7_9BACT</name>
<dbReference type="Gene3D" id="1.20.120.1220">
    <property type="match status" value="1"/>
</dbReference>
<feature type="transmembrane region" description="Helical" evidence="7">
    <location>
        <begin position="203"/>
        <end position="236"/>
    </location>
</feature>
<keyword evidence="5 7" id="KW-1133">Transmembrane helix</keyword>
<protein>
    <submittedName>
        <fullName evidence="10">Prepilin peptidase</fullName>
    </submittedName>
</protein>
<feature type="transmembrane region" description="Helical" evidence="7">
    <location>
        <begin position="106"/>
        <end position="125"/>
    </location>
</feature>
<gene>
    <name evidence="10" type="ORF">COV64_02290</name>
</gene>
<accession>A0A2H0MNN7</accession>
<feature type="domain" description="Prepilin type IV endopeptidase peptidase" evidence="8">
    <location>
        <begin position="113"/>
        <end position="232"/>
    </location>
</feature>
<feature type="transmembrane region" description="Helical" evidence="7">
    <location>
        <begin position="170"/>
        <end position="191"/>
    </location>
</feature>
<feature type="transmembrane region" description="Helical" evidence="7">
    <location>
        <begin position="132"/>
        <end position="150"/>
    </location>
</feature>
<sequence length="275" mass="31480">MLLNHLFYLAIPLFGLVMGSFLNCIIYRLQTGESFLKGRSFCPHCRHALSWQDLIPVFSFLILKGKCRYCQKPISWQYPLVELATGIIFLLIVWNLEFGICLEFGIWNLLFYLLISCFLIIIFVYDLKHYIIPDAVIYPAIAIAFLYQLFRMLNFVNWNLFGIWNVESGILRPISSAFLASLFFLAIVFLSQGKWMGLGDVKLAFLMGLFLGFPNILVALFLAFFIGAIIGIGLIISGKRTLKSEVPFGPFLITGTFIALFWGNQITNWYLSLFI</sequence>
<keyword evidence="3" id="KW-1003">Cell membrane</keyword>
<feature type="transmembrane region" description="Helical" evidence="7">
    <location>
        <begin position="76"/>
        <end position="94"/>
    </location>
</feature>
<evidence type="ECO:0000256" key="3">
    <source>
        <dbReference type="ARBA" id="ARBA00022475"/>
    </source>
</evidence>
<dbReference type="Pfam" id="PF01478">
    <property type="entry name" value="Peptidase_A24"/>
    <property type="match status" value="1"/>
</dbReference>
<dbReference type="InterPro" id="IPR050882">
    <property type="entry name" value="Prepilin_peptidase/N-MTase"/>
</dbReference>
<comment type="subcellular location">
    <subcellularLocation>
        <location evidence="1">Cell membrane</location>
        <topology evidence="1">Multi-pass membrane protein</topology>
    </subcellularLocation>
</comment>
<proteinExistence type="inferred from homology"/>
<evidence type="ECO:0000313" key="10">
    <source>
        <dbReference type="EMBL" id="PIQ98251.1"/>
    </source>
</evidence>
<evidence type="ECO:0000256" key="4">
    <source>
        <dbReference type="ARBA" id="ARBA00022692"/>
    </source>
</evidence>
<comment type="caution">
    <text evidence="10">The sequence shown here is derived from an EMBL/GenBank/DDBJ whole genome shotgun (WGS) entry which is preliminary data.</text>
</comment>
<evidence type="ECO:0000256" key="5">
    <source>
        <dbReference type="ARBA" id="ARBA00022989"/>
    </source>
</evidence>
<evidence type="ECO:0000256" key="7">
    <source>
        <dbReference type="SAM" id="Phobius"/>
    </source>
</evidence>
<reference evidence="10 11" key="1">
    <citation type="submission" date="2017-09" db="EMBL/GenBank/DDBJ databases">
        <title>Depth-based differentiation of microbial function through sediment-hosted aquifers and enrichment of novel symbionts in the deep terrestrial subsurface.</title>
        <authorList>
            <person name="Probst A.J."/>
            <person name="Ladd B."/>
            <person name="Jarett J.K."/>
            <person name="Geller-Mcgrath D.E."/>
            <person name="Sieber C.M."/>
            <person name="Emerson J.B."/>
            <person name="Anantharaman K."/>
            <person name="Thomas B.C."/>
            <person name="Malmstrom R."/>
            <person name="Stieglmeier M."/>
            <person name="Klingl A."/>
            <person name="Woyke T."/>
            <person name="Ryan C.M."/>
            <person name="Banfield J.F."/>
        </authorList>
    </citation>
    <scope>NUCLEOTIDE SEQUENCE [LARGE SCALE GENOMIC DNA]</scope>
    <source>
        <strain evidence="10">CG11_big_fil_rev_8_21_14_0_20_39_9</strain>
    </source>
</reference>
<dbReference type="InterPro" id="IPR010627">
    <property type="entry name" value="Prepilin_pept_A24_N"/>
</dbReference>
<evidence type="ECO:0000259" key="9">
    <source>
        <dbReference type="Pfam" id="PF06750"/>
    </source>
</evidence>
<evidence type="ECO:0000259" key="8">
    <source>
        <dbReference type="Pfam" id="PF01478"/>
    </source>
</evidence>
<evidence type="ECO:0000256" key="6">
    <source>
        <dbReference type="ARBA" id="ARBA00023136"/>
    </source>
</evidence>
<feature type="transmembrane region" description="Helical" evidence="7">
    <location>
        <begin position="6"/>
        <end position="29"/>
    </location>
</feature>
<dbReference type="GO" id="GO:0005886">
    <property type="term" value="C:plasma membrane"/>
    <property type="evidence" value="ECO:0007669"/>
    <property type="project" value="UniProtKB-SubCell"/>
</dbReference>
<evidence type="ECO:0000256" key="1">
    <source>
        <dbReference type="ARBA" id="ARBA00004651"/>
    </source>
</evidence>
<evidence type="ECO:0000313" key="11">
    <source>
        <dbReference type="Proteomes" id="UP000229381"/>
    </source>
</evidence>
<dbReference type="Pfam" id="PF06750">
    <property type="entry name" value="A24_N_bact"/>
    <property type="match status" value="1"/>
</dbReference>
<keyword evidence="4 7" id="KW-0812">Transmembrane</keyword>
<dbReference type="PANTHER" id="PTHR30487">
    <property type="entry name" value="TYPE 4 PREPILIN-LIKE PROTEINS LEADER PEPTIDE-PROCESSING ENZYME"/>
    <property type="match status" value="1"/>
</dbReference>
<dbReference type="GO" id="GO:0006465">
    <property type="term" value="P:signal peptide processing"/>
    <property type="evidence" value="ECO:0007669"/>
    <property type="project" value="TreeGrafter"/>
</dbReference>
<evidence type="ECO:0000256" key="2">
    <source>
        <dbReference type="ARBA" id="ARBA00005801"/>
    </source>
</evidence>
<dbReference type="Proteomes" id="UP000229381">
    <property type="component" value="Unassembled WGS sequence"/>
</dbReference>
<comment type="similarity">
    <text evidence="2">Belongs to the peptidase A24 family.</text>
</comment>
<dbReference type="GO" id="GO:0004190">
    <property type="term" value="F:aspartic-type endopeptidase activity"/>
    <property type="evidence" value="ECO:0007669"/>
    <property type="project" value="InterPro"/>
</dbReference>
<dbReference type="AlphaFoldDB" id="A0A2H0MNN7"/>
<organism evidence="10 11">
    <name type="scientific">Candidatus Nealsonbacteria bacterium CG11_big_fil_rev_8_21_14_0_20_39_9</name>
    <dbReference type="NCBI Taxonomy" id="1974715"/>
    <lineage>
        <taxon>Bacteria</taxon>
        <taxon>Candidatus Nealsoniibacteriota</taxon>
    </lineage>
</organism>
<feature type="transmembrane region" description="Helical" evidence="7">
    <location>
        <begin position="248"/>
        <end position="271"/>
    </location>
</feature>
<feature type="domain" description="Prepilin peptidase A24 N-terminal" evidence="9">
    <location>
        <begin position="13"/>
        <end position="95"/>
    </location>
</feature>
<keyword evidence="6 7" id="KW-0472">Membrane</keyword>
<dbReference type="InterPro" id="IPR000045">
    <property type="entry name" value="Prepilin_IV_endopep_pep"/>
</dbReference>
<dbReference type="PANTHER" id="PTHR30487:SF0">
    <property type="entry name" value="PREPILIN LEADER PEPTIDASE_N-METHYLTRANSFERASE-RELATED"/>
    <property type="match status" value="1"/>
</dbReference>
<dbReference type="EMBL" id="PCWI01000049">
    <property type="protein sequence ID" value="PIQ98251.1"/>
    <property type="molecule type" value="Genomic_DNA"/>
</dbReference>